<reference evidence="8" key="1">
    <citation type="journal article" date="2019" name="Int. J. Syst. Evol. Microbiol.">
        <title>The Global Catalogue of Microorganisms (GCM) 10K type strain sequencing project: providing services to taxonomists for standard genome sequencing and annotation.</title>
        <authorList>
            <consortium name="The Broad Institute Genomics Platform"/>
            <consortium name="The Broad Institute Genome Sequencing Center for Infectious Disease"/>
            <person name="Wu L."/>
            <person name="Ma J."/>
        </authorList>
    </citation>
    <scope>NUCLEOTIDE SEQUENCE [LARGE SCALE GENOMIC DNA]</scope>
    <source>
        <strain evidence="8">KCTC 52366</strain>
    </source>
</reference>
<evidence type="ECO:0000256" key="2">
    <source>
        <dbReference type="ARBA" id="ARBA00012224"/>
    </source>
</evidence>
<dbReference type="Gene3D" id="3.90.1150.10">
    <property type="entry name" value="Aspartate Aminotransferase, domain 1"/>
    <property type="match status" value="1"/>
</dbReference>
<dbReference type="InterPro" id="IPR004839">
    <property type="entry name" value="Aminotransferase_I/II_large"/>
</dbReference>
<comment type="caution">
    <text evidence="7">The sequence shown here is derived from an EMBL/GenBank/DDBJ whole genome shotgun (WGS) entry which is preliminary data.</text>
</comment>
<protein>
    <recommendedName>
        <fullName evidence="2">cysteine-S-conjugate beta-lyase</fullName>
        <ecNumber evidence="2">4.4.1.13</ecNumber>
    </recommendedName>
</protein>
<dbReference type="RefSeq" id="WP_275634816.1">
    <property type="nucleotide sequence ID" value="NZ_JARGYD010000012.1"/>
</dbReference>
<dbReference type="SUPFAM" id="SSF53383">
    <property type="entry name" value="PLP-dependent transferases"/>
    <property type="match status" value="1"/>
</dbReference>
<proteinExistence type="inferred from homology"/>
<dbReference type="Gene3D" id="3.40.640.10">
    <property type="entry name" value="Type I PLP-dependent aspartate aminotransferase-like (Major domain)"/>
    <property type="match status" value="1"/>
</dbReference>
<evidence type="ECO:0000256" key="1">
    <source>
        <dbReference type="ARBA" id="ARBA00001933"/>
    </source>
</evidence>
<evidence type="ECO:0000256" key="3">
    <source>
        <dbReference type="ARBA" id="ARBA00022898"/>
    </source>
</evidence>
<dbReference type="PANTHER" id="PTHR43525">
    <property type="entry name" value="PROTEIN MALY"/>
    <property type="match status" value="1"/>
</dbReference>
<dbReference type="GO" id="GO:0047804">
    <property type="term" value="F:cysteine-S-conjugate beta-lyase activity"/>
    <property type="evidence" value="ECO:0007669"/>
    <property type="project" value="UniProtKB-EC"/>
</dbReference>
<dbReference type="Pfam" id="PF00155">
    <property type="entry name" value="Aminotran_1_2"/>
    <property type="match status" value="1"/>
</dbReference>
<name>A0ABV7H0Z8_9RHOB</name>
<dbReference type="EC" id="4.4.1.13" evidence="2"/>
<dbReference type="EMBL" id="JBHRTB010000010">
    <property type="protein sequence ID" value="MFC3145895.1"/>
    <property type="molecule type" value="Genomic_DNA"/>
</dbReference>
<dbReference type="Proteomes" id="UP001595632">
    <property type="component" value="Unassembled WGS sequence"/>
</dbReference>
<dbReference type="InterPro" id="IPR015421">
    <property type="entry name" value="PyrdxlP-dep_Trfase_major"/>
</dbReference>
<dbReference type="InterPro" id="IPR051798">
    <property type="entry name" value="Class-II_PLP-Dep_Aminotrans"/>
</dbReference>
<accession>A0ABV7H0Z8</accession>
<comment type="cofactor">
    <cofactor evidence="1">
        <name>pyridoxal 5'-phosphate</name>
        <dbReference type="ChEBI" id="CHEBI:597326"/>
    </cofactor>
</comment>
<dbReference type="CDD" id="cd00609">
    <property type="entry name" value="AAT_like"/>
    <property type="match status" value="1"/>
</dbReference>
<keyword evidence="8" id="KW-1185">Reference proteome</keyword>
<dbReference type="InterPro" id="IPR027619">
    <property type="entry name" value="C-S_lyase_PatB-like"/>
</dbReference>
<gene>
    <name evidence="7" type="ORF">ACFOGP_24445</name>
</gene>
<dbReference type="InterPro" id="IPR015422">
    <property type="entry name" value="PyrdxlP-dep_Trfase_small"/>
</dbReference>
<evidence type="ECO:0000256" key="4">
    <source>
        <dbReference type="ARBA" id="ARBA00023239"/>
    </source>
</evidence>
<evidence type="ECO:0000256" key="5">
    <source>
        <dbReference type="ARBA" id="ARBA00037974"/>
    </source>
</evidence>
<dbReference type="NCBIfam" id="TIGR04350">
    <property type="entry name" value="C_S_lyase_PatB"/>
    <property type="match status" value="1"/>
</dbReference>
<dbReference type="PANTHER" id="PTHR43525:SF1">
    <property type="entry name" value="PROTEIN MALY"/>
    <property type="match status" value="1"/>
</dbReference>
<evidence type="ECO:0000313" key="7">
    <source>
        <dbReference type="EMBL" id="MFC3145895.1"/>
    </source>
</evidence>
<dbReference type="InterPro" id="IPR015424">
    <property type="entry name" value="PyrdxlP-dep_Trfase"/>
</dbReference>
<feature type="domain" description="Aminotransferase class I/classII large" evidence="6">
    <location>
        <begin position="51"/>
        <end position="380"/>
    </location>
</feature>
<evidence type="ECO:0000313" key="8">
    <source>
        <dbReference type="Proteomes" id="UP001595632"/>
    </source>
</evidence>
<keyword evidence="3" id="KW-0663">Pyridoxal phosphate</keyword>
<organism evidence="7 8">
    <name type="scientific">Psychromarinibacter halotolerans</name>
    <dbReference type="NCBI Taxonomy" id="1775175"/>
    <lineage>
        <taxon>Bacteria</taxon>
        <taxon>Pseudomonadati</taxon>
        <taxon>Pseudomonadota</taxon>
        <taxon>Alphaproteobacteria</taxon>
        <taxon>Rhodobacterales</taxon>
        <taxon>Paracoccaceae</taxon>
        <taxon>Psychromarinibacter</taxon>
    </lineage>
</organism>
<sequence length="389" mass="42802">MNFDETKDRVGTFSAKFDAMQTFAGVPAEDGIAMWVADMDFSAADCVLDILREQADHGYLGYPGPAASVSDAIAGWMKAAHDWDVDPDWISYSHGVVAGFGMALEAFSDPGDDIILFTPVYHAFFKKAAAKRRGVVQSEMVLKDGRYFMDFDTLETQLTGREKIAVLCSPHNPGGRLWSAEEIRELAAFCQKHDLLLLSDEIHMDLAFPDAKHVPTAIAAPDAIDRLVVITAASKGFNLAGGETGFMIVPDPALREKLAPVQLEYGGTPNRFGMLMTRAAFTGGQDWSEAVRAYLADNFALWRDRISAIPGISVMDMPSTYLTWVDFAGTGMSPEETERRIRQDARIAQSPGADFGKGGENFHRFNIAMPRPRLIEAIERMEKAFGDLQ</sequence>
<comment type="similarity">
    <text evidence="5">Belongs to the class-II pyridoxal-phosphate-dependent aminotransferase family. MalY/PatB cystathionine beta-lyase subfamily.</text>
</comment>
<evidence type="ECO:0000259" key="6">
    <source>
        <dbReference type="Pfam" id="PF00155"/>
    </source>
</evidence>
<keyword evidence="4 7" id="KW-0456">Lyase</keyword>